<name>A0A399EUT9_9DEIN</name>
<evidence type="ECO:0000256" key="1">
    <source>
        <dbReference type="PROSITE-ProRule" id="PRU00339"/>
    </source>
</evidence>
<dbReference type="PROSITE" id="PS50005">
    <property type="entry name" value="TPR"/>
    <property type="match status" value="1"/>
</dbReference>
<dbReference type="EMBL" id="QWKZ01000023">
    <property type="protein sequence ID" value="RIH87320.1"/>
    <property type="molecule type" value="Genomic_DNA"/>
</dbReference>
<accession>A0A399EUT9</accession>
<sequence length="344" mass="39074">MRPFWFLWGLWALLNYPLGEAQETLFLKGVRHEYQRFNNCGPATLGMALSYWGRPETQRQIAPALKPNPSDKNVSPEEMAAYARGLGFGVHQGMAGDIGLLERLLQAGFPVIVETWFVTPDHGGMGHYRLLVGYERARRVFYAFDSYLGPRIVLPYAGLDRLWRVFNRTYLVVYPRSREGRLMAVLGERGRPGREVRLALERAQQEVRGSPASPFPWFNLGSAWLRLGRPQEAALAFDRSRRMPPDRGLDPRPPGGEALGWPWRMLWYQFGPYEAYYQTGRYAEVVALASGVLARAPDHEESLYWRARARGALGDLRGARADLRAALGYRPGFREAAAALQTFR</sequence>
<evidence type="ECO:0000313" key="3">
    <source>
        <dbReference type="EMBL" id="RIH87320.1"/>
    </source>
</evidence>
<dbReference type="AlphaFoldDB" id="A0A399EUT9"/>
<feature type="domain" description="Peptidase C39-like" evidence="2">
    <location>
        <begin position="30"/>
        <end position="147"/>
    </location>
</feature>
<gene>
    <name evidence="3" type="ORF">Mlute_01003</name>
</gene>
<dbReference type="InterPro" id="IPR039564">
    <property type="entry name" value="Peptidase_C39-like"/>
</dbReference>
<dbReference type="SUPFAM" id="SSF48452">
    <property type="entry name" value="TPR-like"/>
    <property type="match status" value="1"/>
</dbReference>
<reference evidence="3 4" key="1">
    <citation type="submission" date="2018-08" db="EMBL/GenBank/DDBJ databases">
        <title>Meiothermus luteus KCTC 52599 genome sequencing project.</title>
        <authorList>
            <person name="Da Costa M.S."/>
            <person name="Albuquerque L."/>
            <person name="Raposo P."/>
            <person name="Froufe H.J.C."/>
            <person name="Barroso C.S."/>
            <person name="Egas C."/>
        </authorList>
    </citation>
    <scope>NUCLEOTIDE SEQUENCE [LARGE SCALE GENOMIC DNA]</scope>
    <source>
        <strain evidence="3 4">KCTC 52599</strain>
    </source>
</reference>
<dbReference type="InterPro" id="IPR019734">
    <property type="entry name" value="TPR_rpt"/>
</dbReference>
<protein>
    <submittedName>
        <fullName evidence="3">Peptidase C39 like family protein</fullName>
    </submittedName>
</protein>
<organism evidence="3 4">
    <name type="scientific">Meiothermus luteus</name>
    <dbReference type="NCBI Taxonomy" id="2026184"/>
    <lineage>
        <taxon>Bacteria</taxon>
        <taxon>Thermotogati</taxon>
        <taxon>Deinococcota</taxon>
        <taxon>Deinococci</taxon>
        <taxon>Thermales</taxon>
        <taxon>Thermaceae</taxon>
        <taxon>Meiothermus</taxon>
    </lineage>
</organism>
<keyword evidence="1" id="KW-0802">TPR repeat</keyword>
<dbReference type="RefSeq" id="WP_245958848.1">
    <property type="nucleotide sequence ID" value="NZ_QWKZ01000023.1"/>
</dbReference>
<evidence type="ECO:0000313" key="4">
    <source>
        <dbReference type="Proteomes" id="UP000265800"/>
    </source>
</evidence>
<feature type="repeat" description="TPR" evidence="1">
    <location>
        <begin position="214"/>
        <end position="247"/>
    </location>
</feature>
<dbReference type="Gene3D" id="3.90.70.10">
    <property type="entry name" value="Cysteine proteinases"/>
    <property type="match status" value="1"/>
</dbReference>
<dbReference type="InterPro" id="IPR011990">
    <property type="entry name" value="TPR-like_helical_dom_sf"/>
</dbReference>
<dbReference type="Gene3D" id="1.25.40.10">
    <property type="entry name" value="Tetratricopeptide repeat domain"/>
    <property type="match status" value="2"/>
</dbReference>
<comment type="caution">
    <text evidence="3">The sequence shown here is derived from an EMBL/GenBank/DDBJ whole genome shotgun (WGS) entry which is preliminary data.</text>
</comment>
<keyword evidence="4" id="KW-1185">Reference proteome</keyword>
<dbReference type="Proteomes" id="UP000265800">
    <property type="component" value="Unassembled WGS sequence"/>
</dbReference>
<dbReference type="Pfam" id="PF13529">
    <property type="entry name" value="Peptidase_C39_2"/>
    <property type="match status" value="1"/>
</dbReference>
<evidence type="ECO:0000259" key="2">
    <source>
        <dbReference type="Pfam" id="PF13529"/>
    </source>
</evidence>
<proteinExistence type="predicted"/>